<dbReference type="EMBL" id="JAIVGD010000001">
    <property type="protein sequence ID" value="KAH0783629.1"/>
    <property type="molecule type" value="Genomic_DNA"/>
</dbReference>
<dbReference type="Gene3D" id="3.30.60.90">
    <property type="match status" value="1"/>
</dbReference>
<keyword evidence="3" id="KW-0863">Zinc-finger</keyword>
<evidence type="ECO:0000313" key="7">
    <source>
        <dbReference type="Proteomes" id="UP000826656"/>
    </source>
</evidence>
<dbReference type="InterPro" id="IPR046349">
    <property type="entry name" value="C1-like_sf"/>
</dbReference>
<evidence type="ECO:0000256" key="2">
    <source>
        <dbReference type="ARBA" id="ARBA00022737"/>
    </source>
</evidence>
<organism evidence="6 7">
    <name type="scientific">Solanum tuberosum</name>
    <name type="common">Potato</name>
    <dbReference type="NCBI Taxonomy" id="4113"/>
    <lineage>
        <taxon>Eukaryota</taxon>
        <taxon>Viridiplantae</taxon>
        <taxon>Streptophyta</taxon>
        <taxon>Embryophyta</taxon>
        <taxon>Tracheophyta</taxon>
        <taxon>Spermatophyta</taxon>
        <taxon>Magnoliopsida</taxon>
        <taxon>eudicotyledons</taxon>
        <taxon>Gunneridae</taxon>
        <taxon>Pentapetalae</taxon>
        <taxon>asterids</taxon>
        <taxon>lamiids</taxon>
        <taxon>Solanales</taxon>
        <taxon>Solanaceae</taxon>
        <taxon>Solanoideae</taxon>
        <taxon>Solaneae</taxon>
        <taxon>Solanum</taxon>
    </lineage>
</organism>
<accession>A0ABQ7WUL5</accession>
<proteinExistence type="predicted"/>
<comment type="caution">
    <text evidence="6">The sequence shown here is derived from an EMBL/GenBank/DDBJ whole genome shotgun (WGS) entry which is preliminary data.</text>
</comment>
<keyword evidence="2" id="KW-0677">Repeat</keyword>
<evidence type="ECO:0000256" key="4">
    <source>
        <dbReference type="ARBA" id="ARBA00022833"/>
    </source>
</evidence>
<dbReference type="Proteomes" id="UP000826656">
    <property type="component" value="Unassembled WGS sequence"/>
</dbReference>
<dbReference type="PANTHER" id="PTHR46477:SF3">
    <property type="entry name" value="CYSTEINE_HISTIDINE-RICH C1 DOMAIN FAMILY PROTEIN"/>
    <property type="match status" value="1"/>
</dbReference>
<evidence type="ECO:0000256" key="3">
    <source>
        <dbReference type="ARBA" id="ARBA00022771"/>
    </source>
</evidence>
<reference evidence="6 7" key="1">
    <citation type="journal article" date="2021" name="bioRxiv">
        <title>Chromosome-scale and haplotype-resolved genome assembly of a tetraploid potato cultivar.</title>
        <authorList>
            <person name="Sun H."/>
            <person name="Jiao W.-B."/>
            <person name="Krause K."/>
            <person name="Campoy J.A."/>
            <person name="Goel M."/>
            <person name="Folz-Donahue K."/>
            <person name="Kukat C."/>
            <person name="Huettel B."/>
            <person name="Schneeberger K."/>
        </authorList>
    </citation>
    <scope>NUCLEOTIDE SEQUENCE [LARGE SCALE GENOMIC DNA]</scope>
    <source>
        <strain evidence="6">SolTubOtavaFocal</strain>
        <tissue evidence="6">Leaves</tissue>
    </source>
</reference>
<sequence>MKYNEIAHFSHPQHKLRYEYSEFPFKCDGCKEVGIGSRYKCTICDYDLHMHCAIPSPSITHPFYTKCSFQFLSRPPGNVPRYCNACEKDITGFMYHCRSCGFDLHPCCAKLPMVLDDGDVKLYLFRKKIATFLSSN</sequence>
<dbReference type="InterPro" id="IPR004146">
    <property type="entry name" value="DC1"/>
</dbReference>
<keyword evidence="7" id="KW-1185">Reference proteome</keyword>
<dbReference type="InterPro" id="IPR043145">
    <property type="entry name" value="Znf_ZZ_sf"/>
</dbReference>
<dbReference type="PANTHER" id="PTHR46477">
    <property type="entry name" value="CYSTEINE/HISTIDINE-RICH C1 DOMAIN FAMILY PROTEIN"/>
    <property type="match status" value="1"/>
</dbReference>
<gene>
    <name evidence="6" type="ORF">KY290_003227</name>
</gene>
<dbReference type="SUPFAM" id="SSF57889">
    <property type="entry name" value="Cysteine-rich domain"/>
    <property type="match status" value="1"/>
</dbReference>
<dbReference type="Gene3D" id="3.30.60.20">
    <property type="match status" value="1"/>
</dbReference>
<dbReference type="Pfam" id="PF03107">
    <property type="entry name" value="C1_2"/>
    <property type="match status" value="2"/>
</dbReference>
<evidence type="ECO:0000259" key="5">
    <source>
        <dbReference type="PROSITE" id="PS50081"/>
    </source>
</evidence>
<keyword evidence="4" id="KW-0862">Zinc</keyword>
<feature type="domain" description="Phorbol-ester/DAG-type" evidence="5">
    <location>
        <begin position="13"/>
        <end position="67"/>
    </location>
</feature>
<dbReference type="InterPro" id="IPR002219">
    <property type="entry name" value="PKC_DAG/PE"/>
</dbReference>
<evidence type="ECO:0000313" key="6">
    <source>
        <dbReference type="EMBL" id="KAH0783629.1"/>
    </source>
</evidence>
<keyword evidence="1" id="KW-0479">Metal-binding</keyword>
<evidence type="ECO:0000256" key="1">
    <source>
        <dbReference type="ARBA" id="ARBA00022723"/>
    </source>
</evidence>
<dbReference type="PROSITE" id="PS50081">
    <property type="entry name" value="ZF_DAG_PE_2"/>
    <property type="match status" value="1"/>
</dbReference>
<protein>
    <recommendedName>
        <fullName evidence="5">Phorbol-ester/DAG-type domain-containing protein</fullName>
    </recommendedName>
</protein>
<name>A0ABQ7WUL5_SOLTU</name>